<sequence length="248" mass="26688">MPAAPAPSSSSFLVVLPFLAWRLGPAGPWPAYVRTRGMSCHLFLPFPSFNLSSHPNCTTNLQSASLISNYLTSSSIYIRTTTMVHVCPQMMRASLRSLGGTARRPIQQAGRRMYASAPDTTKKSSDLPWMLASVGLGVPAAFYLLQSSPTKVASHNHHGETRMTERKEAEIPPERETVGPDVKPSEVDEPAGRKAPSGANTISAKQEGLDSSDTDNPYVAEPGKSVKGEGETDSVKLKGTVDPARPQR</sequence>
<evidence type="ECO:0000313" key="3">
    <source>
        <dbReference type="EMBL" id="EDP49620.1"/>
    </source>
</evidence>
<feature type="compositionally biased region" description="Polar residues" evidence="1">
    <location>
        <begin position="198"/>
        <end position="215"/>
    </location>
</feature>
<reference evidence="3 4" key="1">
    <citation type="journal article" date="2008" name="PLoS Genet.">
        <title>Genomic islands in the pathogenic filamentous fungus Aspergillus fumigatus.</title>
        <authorList>
            <person name="Fedorova N.D."/>
            <person name="Khaldi N."/>
            <person name="Joardar V.S."/>
            <person name="Maiti R."/>
            <person name="Amedeo P."/>
            <person name="Anderson M.J."/>
            <person name="Crabtree J."/>
            <person name="Silva J.C."/>
            <person name="Badger J.H."/>
            <person name="Albarraq A."/>
            <person name="Angiuoli S."/>
            <person name="Bussey H."/>
            <person name="Bowyer P."/>
            <person name="Cotty P.J."/>
            <person name="Dyer P.S."/>
            <person name="Egan A."/>
            <person name="Galens K."/>
            <person name="Fraser-Liggett C.M."/>
            <person name="Haas B.J."/>
            <person name="Inman J.M."/>
            <person name="Kent R."/>
            <person name="Lemieux S."/>
            <person name="Malavazi I."/>
            <person name="Orvis J."/>
            <person name="Roemer T."/>
            <person name="Ronning C.M."/>
            <person name="Sundaram J.P."/>
            <person name="Sutton G."/>
            <person name="Turner G."/>
            <person name="Venter J.C."/>
            <person name="White O.R."/>
            <person name="Whitty B.R."/>
            <person name="Youngman P."/>
            <person name="Wolfe K.H."/>
            <person name="Goldman G.H."/>
            <person name="Wortman J.R."/>
            <person name="Jiang B."/>
            <person name="Denning D.W."/>
            <person name="Nierman W.C."/>
        </authorList>
    </citation>
    <scope>NUCLEOTIDE SEQUENCE [LARGE SCALE GENOMIC DNA]</scope>
    <source>
        <strain evidence="4">CBS 144.89 / FGSC A1163 / CEA10</strain>
    </source>
</reference>
<dbReference type="OrthoDB" id="4590707at2759"/>
<dbReference type="EMBL" id="DS499599">
    <property type="protein sequence ID" value="EDP49620.1"/>
    <property type="molecule type" value="Genomic_DNA"/>
</dbReference>
<organism evidence="3 4">
    <name type="scientific">Aspergillus fumigatus (strain CBS 144.89 / FGSC A1163 / CEA10)</name>
    <name type="common">Neosartorya fumigata</name>
    <dbReference type="NCBI Taxonomy" id="451804"/>
    <lineage>
        <taxon>Eukaryota</taxon>
        <taxon>Fungi</taxon>
        <taxon>Dikarya</taxon>
        <taxon>Ascomycota</taxon>
        <taxon>Pezizomycotina</taxon>
        <taxon>Eurotiomycetes</taxon>
        <taxon>Eurotiomycetidae</taxon>
        <taxon>Eurotiales</taxon>
        <taxon>Aspergillaceae</taxon>
        <taxon>Aspergillus</taxon>
        <taxon>Aspergillus subgen. Fumigati</taxon>
    </lineage>
</organism>
<feature type="chain" id="PRO_5002760768" evidence="2">
    <location>
        <begin position="27"/>
        <end position="248"/>
    </location>
</feature>
<evidence type="ECO:0000256" key="1">
    <source>
        <dbReference type="SAM" id="MobiDB-lite"/>
    </source>
</evidence>
<feature type="region of interest" description="Disordered" evidence="1">
    <location>
        <begin position="150"/>
        <end position="248"/>
    </location>
</feature>
<feature type="compositionally biased region" description="Basic and acidic residues" evidence="1">
    <location>
        <begin position="157"/>
        <end position="192"/>
    </location>
</feature>
<evidence type="ECO:0000256" key="2">
    <source>
        <dbReference type="SAM" id="SignalP"/>
    </source>
</evidence>
<keyword evidence="4" id="KW-1185">Reference proteome</keyword>
<gene>
    <name evidence="3" type="ORF">AFUB_076500</name>
</gene>
<dbReference type="AlphaFoldDB" id="B0Y889"/>
<accession>B0Y889</accession>
<name>B0Y889_ASPFC</name>
<feature type="compositionally biased region" description="Basic and acidic residues" evidence="1">
    <location>
        <begin position="224"/>
        <end position="236"/>
    </location>
</feature>
<evidence type="ECO:0000313" key="4">
    <source>
        <dbReference type="Proteomes" id="UP000001699"/>
    </source>
</evidence>
<protein>
    <submittedName>
        <fullName evidence="3">Uncharacterized protein</fullName>
    </submittedName>
</protein>
<dbReference type="HOGENOM" id="CLU_075332_1_0_1"/>
<dbReference type="Proteomes" id="UP000001699">
    <property type="component" value="Unassembled WGS sequence"/>
</dbReference>
<feature type="signal peptide" evidence="2">
    <location>
        <begin position="1"/>
        <end position="26"/>
    </location>
</feature>
<dbReference type="VEuPathDB" id="FungiDB:AFUB_076500"/>
<proteinExistence type="predicted"/>
<keyword evidence="2" id="KW-0732">Signal</keyword>